<evidence type="ECO:0000256" key="6">
    <source>
        <dbReference type="ARBA" id="ARBA00023002"/>
    </source>
</evidence>
<dbReference type="PANTHER" id="PTHR30352">
    <property type="entry name" value="PYRUVATE FORMATE-LYASE-ACTIVATING ENZYME"/>
    <property type="match status" value="1"/>
</dbReference>
<dbReference type="PROSITE" id="PS01087">
    <property type="entry name" value="RADICAL_ACTIVATING"/>
    <property type="match status" value="1"/>
</dbReference>
<dbReference type="InterPro" id="IPR040074">
    <property type="entry name" value="BssD/PflA/YjjW"/>
</dbReference>
<comment type="caution">
    <text evidence="12">The sequence shown here is derived from an EMBL/GenBank/DDBJ whole genome shotgun (WGS) entry which is preliminary data.</text>
</comment>
<dbReference type="PROSITE" id="PS51379">
    <property type="entry name" value="4FE4S_FER_2"/>
    <property type="match status" value="2"/>
</dbReference>
<keyword evidence="7" id="KW-0408">Iron</keyword>
<keyword evidence="6" id="KW-0560">Oxidoreductase</keyword>
<dbReference type="Gene3D" id="3.30.70.20">
    <property type="match status" value="1"/>
</dbReference>
<dbReference type="EMBL" id="BAABYW010000001">
    <property type="protein sequence ID" value="GAA6406576.1"/>
    <property type="molecule type" value="Genomic_DNA"/>
</dbReference>
<dbReference type="NCBIfam" id="TIGR02494">
    <property type="entry name" value="PFLE_PFLC"/>
    <property type="match status" value="1"/>
</dbReference>
<dbReference type="Gene3D" id="3.20.20.70">
    <property type="entry name" value="Aldolase class I"/>
    <property type="match status" value="1"/>
</dbReference>
<dbReference type="PANTHER" id="PTHR30352:SF4">
    <property type="entry name" value="PYRUVATE FORMATE-LYASE 2-ACTIVATING ENZYME"/>
    <property type="match status" value="1"/>
</dbReference>
<evidence type="ECO:0000256" key="1">
    <source>
        <dbReference type="ARBA" id="ARBA00001966"/>
    </source>
</evidence>
<comment type="catalytic activity">
    <reaction evidence="9">
        <text>glycyl-[protein] + reduced [flavodoxin] + S-adenosyl-L-methionine = glycin-2-yl radical-[protein] + semiquinone [flavodoxin] + 5'-deoxyadenosine + L-methionine + H(+)</text>
        <dbReference type="Rhea" id="RHEA:61976"/>
        <dbReference type="Rhea" id="RHEA-COMP:10622"/>
        <dbReference type="Rhea" id="RHEA-COMP:14480"/>
        <dbReference type="Rhea" id="RHEA-COMP:15993"/>
        <dbReference type="Rhea" id="RHEA-COMP:15994"/>
        <dbReference type="ChEBI" id="CHEBI:15378"/>
        <dbReference type="ChEBI" id="CHEBI:17319"/>
        <dbReference type="ChEBI" id="CHEBI:29947"/>
        <dbReference type="ChEBI" id="CHEBI:32722"/>
        <dbReference type="ChEBI" id="CHEBI:57618"/>
        <dbReference type="ChEBI" id="CHEBI:57844"/>
        <dbReference type="ChEBI" id="CHEBI:59789"/>
        <dbReference type="ChEBI" id="CHEBI:140311"/>
    </reaction>
</comment>
<feature type="domain" description="4Fe-4S ferredoxin-type" evidence="10">
    <location>
        <begin position="77"/>
        <end position="104"/>
    </location>
</feature>
<feature type="domain" description="Radical SAM core" evidence="11">
    <location>
        <begin position="15"/>
        <end position="303"/>
    </location>
</feature>
<evidence type="ECO:0000256" key="9">
    <source>
        <dbReference type="ARBA" id="ARBA00047365"/>
    </source>
</evidence>
<comment type="similarity">
    <text evidence="2">Belongs to the organic radical-activating enzymes family.</text>
</comment>
<gene>
    <name evidence="12" type="ORF">K040078D81_06930</name>
</gene>
<proteinExistence type="inferred from homology"/>
<dbReference type="RefSeq" id="WP_390403519.1">
    <property type="nucleotide sequence ID" value="NZ_BAABYW010000001.1"/>
</dbReference>
<dbReference type="Pfam" id="PF00037">
    <property type="entry name" value="Fer4"/>
    <property type="match status" value="1"/>
</dbReference>
<dbReference type="SFLD" id="SFLDG01118">
    <property type="entry name" value="activating_enzymes__group_2"/>
    <property type="match status" value="1"/>
</dbReference>
<dbReference type="InterPro" id="IPR017896">
    <property type="entry name" value="4Fe4S_Fe-S-bd"/>
</dbReference>
<keyword evidence="13" id="KW-1185">Reference proteome</keyword>
<evidence type="ECO:0000256" key="3">
    <source>
        <dbReference type="ARBA" id="ARBA00022485"/>
    </source>
</evidence>
<evidence type="ECO:0000259" key="11">
    <source>
        <dbReference type="PROSITE" id="PS51918"/>
    </source>
</evidence>
<dbReference type="PROSITE" id="PS00198">
    <property type="entry name" value="4FE4S_FER_1"/>
    <property type="match status" value="1"/>
</dbReference>
<evidence type="ECO:0000313" key="13">
    <source>
        <dbReference type="Proteomes" id="UP001600943"/>
    </source>
</evidence>
<dbReference type="PIRSF" id="PIRSF000371">
    <property type="entry name" value="PFL_act_enz"/>
    <property type="match status" value="1"/>
</dbReference>
<dbReference type="InterPro" id="IPR058240">
    <property type="entry name" value="rSAM_sf"/>
</dbReference>
<evidence type="ECO:0000256" key="7">
    <source>
        <dbReference type="ARBA" id="ARBA00023004"/>
    </source>
</evidence>
<evidence type="ECO:0000313" key="12">
    <source>
        <dbReference type="EMBL" id="GAA6406576.1"/>
    </source>
</evidence>
<evidence type="ECO:0000256" key="5">
    <source>
        <dbReference type="ARBA" id="ARBA00022723"/>
    </source>
</evidence>
<dbReference type="InterPro" id="IPR013785">
    <property type="entry name" value="Aldolase_TIM"/>
</dbReference>
<keyword evidence="8" id="KW-0411">Iron-sulfur</keyword>
<dbReference type="SUPFAM" id="SSF54862">
    <property type="entry name" value="4Fe-4S ferredoxins"/>
    <property type="match status" value="1"/>
</dbReference>
<accession>A0ABQ0B547</accession>
<dbReference type="InterPro" id="IPR034457">
    <property type="entry name" value="Organic_radical-activating"/>
</dbReference>
<name>A0ABQ0B547_9FIRM</name>
<dbReference type="SFLD" id="SFLDS00029">
    <property type="entry name" value="Radical_SAM"/>
    <property type="match status" value="1"/>
</dbReference>
<dbReference type="SFLD" id="SFLDG01066">
    <property type="entry name" value="organic_radical-activating_enz"/>
    <property type="match status" value="1"/>
</dbReference>
<evidence type="ECO:0000256" key="8">
    <source>
        <dbReference type="ARBA" id="ARBA00023014"/>
    </source>
</evidence>
<dbReference type="InterPro" id="IPR017900">
    <property type="entry name" value="4Fe4S_Fe_S_CS"/>
</dbReference>
<keyword evidence="5" id="KW-0479">Metal-binding</keyword>
<dbReference type="PROSITE" id="PS51918">
    <property type="entry name" value="RADICAL_SAM"/>
    <property type="match status" value="1"/>
</dbReference>
<dbReference type="InterPro" id="IPR007197">
    <property type="entry name" value="rSAM"/>
</dbReference>
<dbReference type="InterPro" id="IPR012839">
    <property type="entry name" value="Organic_radical_activase"/>
</dbReference>
<evidence type="ECO:0000259" key="10">
    <source>
        <dbReference type="PROSITE" id="PS51379"/>
    </source>
</evidence>
<organism evidence="12 13">
    <name type="scientific">Blautia hominis</name>
    <dbReference type="NCBI Taxonomy" id="2025493"/>
    <lineage>
        <taxon>Bacteria</taxon>
        <taxon>Bacillati</taxon>
        <taxon>Bacillota</taxon>
        <taxon>Clostridia</taxon>
        <taxon>Lachnospirales</taxon>
        <taxon>Lachnospiraceae</taxon>
        <taxon>Blautia</taxon>
    </lineage>
</organism>
<evidence type="ECO:0000256" key="4">
    <source>
        <dbReference type="ARBA" id="ARBA00022691"/>
    </source>
</evidence>
<evidence type="ECO:0000256" key="2">
    <source>
        <dbReference type="ARBA" id="ARBA00009777"/>
    </source>
</evidence>
<protein>
    <submittedName>
        <fullName evidence="12">Glycyl-radical enzyme activating protein</fullName>
    </submittedName>
</protein>
<dbReference type="Pfam" id="PF04055">
    <property type="entry name" value="Radical_SAM"/>
    <property type="match status" value="1"/>
</dbReference>
<dbReference type="InterPro" id="IPR001989">
    <property type="entry name" value="Radical_activat_CS"/>
</dbReference>
<dbReference type="Proteomes" id="UP001600943">
    <property type="component" value="Unassembled WGS sequence"/>
</dbReference>
<sequence length="315" mass="35222">MKEGLVFDIHRGTTHDGPGMRTTVFFKGCPLHCTWCQNPESICAQRELMWNAGKCIGCMQCIKVCAVKALTADENGIKADRAACRKCFACAAGCPSKAMQAVGNSWEVSALVKEACKDRMFFIDFSGGVTVSGGEPLLQSEFLVNFLGKLKKEGVNTALDTSGYGRQEAIDKVYPFVDTFLYDIKFINEEIHRKHTGVSNKIILENLKFIADKIRRQKDSKLWIRTPLIPGATATEENIEEIGQFIRGELLDITERWELCTFNYVCKDKYVKMGQSWEYAEYTLLDSSTVKNLASIAEKYAEEIVVVSGLTGQNE</sequence>
<reference evidence="12 13" key="1">
    <citation type="submission" date="2024-04" db="EMBL/GenBank/DDBJ databases">
        <title>Defined microbial consortia suppress multidrug-resistant proinflammatory Enterobacteriaceae via ecological control.</title>
        <authorList>
            <person name="Furuichi M."/>
            <person name="Kawaguchi T."/>
            <person name="Pust M."/>
            <person name="Yasuma K."/>
            <person name="Plichta D."/>
            <person name="Hasegawa N."/>
            <person name="Ohya T."/>
            <person name="Bhattarai S."/>
            <person name="Sasajima S."/>
            <person name="Aoto Y."/>
            <person name="Tuganbaev T."/>
            <person name="Yaginuma M."/>
            <person name="Ueda M."/>
            <person name="Okahashi N."/>
            <person name="Amafuji K."/>
            <person name="Kiridooshi Y."/>
            <person name="Sugita K."/>
            <person name="Strazar M."/>
            <person name="Skelly A."/>
            <person name="Suda W."/>
            <person name="Hattori M."/>
            <person name="Nakamoto N."/>
            <person name="Caballero S."/>
            <person name="Norman J."/>
            <person name="Olle B."/>
            <person name="Tanoue T."/>
            <person name="Arita M."/>
            <person name="Bucci V."/>
            <person name="Atarashi K."/>
            <person name="Xavier R."/>
            <person name="Honda K."/>
        </authorList>
    </citation>
    <scope>NUCLEOTIDE SEQUENCE [LARGE SCALE GENOMIC DNA]</scope>
    <source>
        <strain evidence="13">k04-0078-D8-1</strain>
    </source>
</reference>
<keyword evidence="3" id="KW-0004">4Fe-4S</keyword>
<keyword evidence="4" id="KW-0949">S-adenosyl-L-methionine</keyword>
<comment type="cofactor">
    <cofactor evidence="1">
        <name>[4Fe-4S] cluster</name>
        <dbReference type="ChEBI" id="CHEBI:49883"/>
    </cofactor>
</comment>
<feature type="domain" description="4Fe-4S ferredoxin-type" evidence="10">
    <location>
        <begin position="46"/>
        <end position="75"/>
    </location>
</feature>
<dbReference type="SUPFAM" id="SSF102114">
    <property type="entry name" value="Radical SAM enzymes"/>
    <property type="match status" value="1"/>
</dbReference>